<feature type="region of interest" description="Disordered" evidence="1">
    <location>
        <begin position="1"/>
        <end position="66"/>
    </location>
</feature>
<name>A0A1I8FAN0_9PLAT</name>
<evidence type="ECO:0000313" key="2">
    <source>
        <dbReference type="Proteomes" id="UP000095280"/>
    </source>
</evidence>
<evidence type="ECO:0000313" key="3">
    <source>
        <dbReference type="WBParaSite" id="maker-unitig_26491-snap-gene-0.1-mRNA-1"/>
    </source>
</evidence>
<evidence type="ECO:0000256" key="1">
    <source>
        <dbReference type="SAM" id="MobiDB-lite"/>
    </source>
</evidence>
<reference evidence="3" key="1">
    <citation type="submission" date="2016-11" db="UniProtKB">
        <authorList>
            <consortium name="WormBaseParasite"/>
        </authorList>
    </citation>
    <scope>IDENTIFICATION</scope>
</reference>
<dbReference type="WBParaSite" id="maker-unitig_26491-snap-gene-0.1-mRNA-1">
    <property type="protein sequence ID" value="maker-unitig_26491-snap-gene-0.1-mRNA-1"/>
    <property type="gene ID" value="maker-unitig_26491-snap-gene-0.1"/>
</dbReference>
<keyword evidence="2" id="KW-1185">Reference proteome</keyword>
<sequence length="81" mass="8768">MPNSKVGSLETLVPEQPADDAEEDSGQLLPSFPAEPQLVTPDDVEGYEMIGPPGELSYQPAPKPEAYTFDPDAGIKTFFEQ</sequence>
<accession>A0A1I8FAN0</accession>
<organism evidence="2 3">
    <name type="scientific">Macrostomum lignano</name>
    <dbReference type="NCBI Taxonomy" id="282301"/>
    <lineage>
        <taxon>Eukaryota</taxon>
        <taxon>Metazoa</taxon>
        <taxon>Spiralia</taxon>
        <taxon>Lophotrochozoa</taxon>
        <taxon>Platyhelminthes</taxon>
        <taxon>Rhabditophora</taxon>
        <taxon>Macrostomorpha</taxon>
        <taxon>Macrostomida</taxon>
        <taxon>Macrostomidae</taxon>
        <taxon>Macrostomum</taxon>
    </lineage>
</organism>
<dbReference type="AlphaFoldDB" id="A0A1I8FAN0"/>
<protein>
    <submittedName>
        <fullName evidence="3">Signal recognition particle-docking protein FtsY</fullName>
    </submittedName>
</protein>
<dbReference type="Proteomes" id="UP000095280">
    <property type="component" value="Unplaced"/>
</dbReference>
<proteinExistence type="predicted"/>